<dbReference type="RefSeq" id="WP_013435313.1">
    <property type="nucleotide sequence ID" value="NC_014722.1"/>
</dbReference>
<evidence type="ECO:0000313" key="3">
    <source>
        <dbReference type="Proteomes" id="UP000007437"/>
    </source>
</evidence>
<protein>
    <submittedName>
        <fullName evidence="2">Uncharacterized protein</fullName>
    </submittedName>
</protein>
<dbReference type="EMBL" id="FR687359">
    <property type="protein sequence ID" value="CBW75084.1"/>
    <property type="molecule type" value="Genomic_DNA"/>
</dbReference>
<dbReference type="STRING" id="882378.RBRH_02675"/>
<reference evidence="2 3" key="1">
    <citation type="journal article" date="2011" name="J. Bacteriol.">
        <title>Complete genome sequence of Burkholderia rhizoxinica, an endosymbiont of Rhizopus microsporus.</title>
        <authorList>
            <person name="Lackner G."/>
            <person name="Moebius N."/>
            <person name="Partida-Martinez L."/>
            <person name="Hertweck C."/>
        </authorList>
    </citation>
    <scope>NUCLEOTIDE SEQUENCE [LARGE SCALE GENOMIC DNA]</scope>
    <source>
        <strain evidence="3">DSM 19002 / CIP 109453 / HKI 454</strain>
    </source>
</reference>
<accession>E5AR52</accession>
<organism evidence="2 3">
    <name type="scientific">Mycetohabitans rhizoxinica (strain DSM 19002 / CIP 109453 / HKI 454)</name>
    <name type="common">Paraburkholderia rhizoxinica</name>
    <dbReference type="NCBI Taxonomy" id="882378"/>
    <lineage>
        <taxon>Bacteria</taxon>
        <taxon>Pseudomonadati</taxon>
        <taxon>Pseudomonadota</taxon>
        <taxon>Betaproteobacteria</taxon>
        <taxon>Burkholderiales</taxon>
        <taxon>Burkholderiaceae</taxon>
        <taxon>Mycetohabitans</taxon>
    </lineage>
</organism>
<gene>
    <name evidence="2" type="ordered locus">RBRH_02675</name>
</gene>
<evidence type="ECO:0000313" key="2">
    <source>
        <dbReference type="EMBL" id="CBW75084.1"/>
    </source>
</evidence>
<name>E5AR52_MYCRK</name>
<evidence type="ECO:0000256" key="1">
    <source>
        <dbReference type="SAM" id="MobiDB-lite"/>
    </source>
</evidence>
<feature type="region of interest" description="Disordered" evidence="1">
    <location>
        <begin position="48"/>
        <end position="70"/>
    </location>
</feature>
<dbReference type="Proteomes" id="UP000007437">
    <property type="component" value="Chromosome"/>
</dbReference>
<dbReference type="AlphaFoldDB" id="E5AR52"/>
<dbReference type="KEGG" id="brh:RBRH_02675"/>
<dbReference type="HOGENOM" id="CLU_2750070_0_0_4"/>
<proteinExistence type="predicted"/>
<sequence>MDSVESRACAGPWRIGRAEPFQTDLERALGGRLPTVAQHTGAVAAAVSVPVASQPTTRRPAAAHEQQEEH</sequence>